<keyword evidence="1" id="KW-1133">Transmembrane helix</keyword>
<name>A0A6H1P7Z3_PRIMG</name>
<keyword evidence="1" id="KW-0812">Transmembrane</keyword>
<feature type="transmembrane region" description="Helical" evidence="1">
    <location>
        <begin position="12"/>
        <end position="30"/>
    </location>
</feature>
<keyword evidence="1" id="KW-0472">Membrane</keyword>
<dbReference type="InterPro" id="IPR008972">
    <property type="entry name" value="Cupredoxin"/>
</dbReference>
<sequence length="150" mass="17098">MKFVVFKKETLLFFVAIGVVLVSLSAWFMLKAGDTTVFNQQGKANIREIHMVTAEFSTKMKNGKEMEAYRWDPGTVFLEKDEKVRLFINGINGEEHPFYIEGTKIKGIVKKGEETIVPLQFGKEGTYRLICEVHSDRSQNAPMIAYIVVD</sequence>
<protein>
    <recommendedName>
        <fullName evidence="4">EfeO-type cupredoxin-like domain-containing protein</fullName>
    </recommendedName>
</protein>
<evidence type="ECO:0008006" key="4">
    <source>
        <dbReference type="Google" id="ProtNLM"/>
    </source>
</evidence>
<accession>A0A6H1P7Z3</accession>
<evidence type="ECO:0000313" key="2">
    <source>
        <dbReference type="EMBL" id="QIZ09552.1"/>
    </source>
</evidence>
<dbReference type="SUPFAM" id="SSF49503">
    <property type="entry name" value="Cupredoxins"/>
    <property type="match status" value="1"/>
</dbReference>
<dbReference type="AlphaFoldDB" id="A0A6H1P7Z3"/>
<gene>
    <name evidence="2" type="ORF">HFZ78_25100</name>
</gene>
<reference evidence="2 3" key="1">
    <citation type="submission" date="2020-04" db="EMBL/GenBank/DDBJ databases">
        <title>Genome-Wide Identification of 5-Methylcytosine Sites in Bacterial Genomes By High-Throughput Sequencing of MspJI Restriction Fragments.</title>
        <authorList>
            <person name="Wu V."/>
        </authorList>
    </citation>
    <scope>NUCLEOTIDE SEQUENCE [LARGE SCALE GENOMIC DNA]</scope>
    <source>
        <strain evidence="2 3">S2</strain>
    </source>
</reference>
<dbReference type="EMBL" id="CP051128">
    <property type="protein sequence ID" value="QIZ09552.1"/>
    <property type="molecule type" value="Genomic_DNA"/>
</dbReference>
<reference evidence="2 3" key="2">
    <citation type="submission" date="2020-04" db="EMBL/GenBank/DDBJ databases">
        <authorList>
            <person name="Fomenkov A."/>
            <person name="Anton B.P."/>
            <person name="Roberts R.J."/>
        </authorList>
    </citation>
    <scope>NUCLEOTIDE SEQUENCE [LARGE SCALE GENOMIC DNA]</scope>
    <source>
        <strain evidence="2 3">S2</strain>
    </source>
</reference>
<dbReference type="Gene3D" id="2.60.40.420">
    <property type="entry name" value="Cupredoxins - blue copper proteins"/>
    <property type="match status" value="1"/>
</dbReference>
<evidence type="ECO:0000313" key="3">
    <source>
        <dbReference type="Proteomes" id="UP000501868"/>
    </source>
</evidence>
<proteinExistence type="predicted"/>
<organism evidence="2 3">
    <name type="scientific">Priestia megaterium</name>
    <name type="common">Bacillus megaterium</name>
    <dbReference type="NCBI Taxonomy" id="1404"/>
    <lineage>
        <taxon>Bacteria</taxon>
        <taxon>Bacillati</taxon>
        <taxon>Bacillota</taxon>
        <taxon>Bacilli</taxon>
        <taxon>Bacillales</taxon>
        <taxon>Bacillaceae</taxon>
        <taxon>Priestia</taxon>
    </lineage>
</organism>
<evidence type="ECO:0000256" key="1">
    <source>
        <dbReference type="SAM" id="Phobius"/>
    </source>
</evidence>
<dbReference type="Proteomes" id="UP000501868">
    <property type="component" value="Chromosome"/>
</dbReference>